<dbReference type="OrthoDB" id="1861912at2"/>
<feature type="compositionally biased region" description="Basic and acidic residues" evidence="2">
    <location>
        <begin position="44"/>
        <end position="53"/>
    </location>
</feature>
<dbReference type="EMBL" id="FRCP01000005">
    <property type="protein sequence ID" value="SHM01140.1"/>
    <property type="molecule type" value="Genomic_DNA"/>
</dbReference>
<feature type="compositionally biased region" description="Low complexity" evidence="2">
    <location>
        <begin position="33"/>
        <end position="43"/>
    </location>
</feature>
<dbReference type="Proteomes" id="UP000184038">
    <property type="component" value="Unassembled WGS sequence"/>
</dbReference>
<feature type="chain" id="PRO_5038639894" evidence="3">
    <location>
        <begin position="22"/>
        <end position="482"/>
    </location>
</feature>
<dbReference type="Gene3D" id="3.40.190.10">
    <property type="entry name" value="Periplasmic binding protein-like II"/>
    <property type="match status" value="2"/>
</dbReference>
<dbReference type="AlphaFoldDB" id="A0A1M7FAV7"/>
<keyword evidence="1 3" id="KW-0732">Signal</keyword>
<sequence>MKRKLLSLVLCVTLVASMAVGCGKKNNNSATKDTNSTETATNETKTDDTKETDDTTTDTTTTDTSSSELAYKGTINIMHFSTSEEAQGNGGSDGFRTMNQQWADAHKDIKLEQNVLANDEYKSKIATLAGANDLPDVFLLQGMNTKAWADQGLILDMTDIINTSPYAAQYDLSKFYPFQYDGKTYGLPALCEGSCAIVAYDSELWKAAGFDAFPTTWDEIVSAKAFFDDKKVTEVAFGNRDKWNMNSCFLSTVGDRFTGSDWYHSIIEKTGAKFTDQAFVDSLKFTQEIFQAGVFNKDFNAITNEDAREYYIDGSAAAVIGGNWDISYIGATLKESDPELYARTKFAVIPQPAGASGSTNTHNTGMGYAVAINAKVADDPDKLAACIDLAYKLTGSDFSTYVAENYALSALTKVDSVDMSKFDQFTTDFYNFYQNPGCEIYDSFLTGAVWDVLNTDLQTMVNGEIDPETVAANAQKAYEENY</sequence>
<evidence type="ECO:0000256" key="1">
    <source>
        <dbReference type="ARBA" id="ARBA00022729"/>
    </source>
</evidence>
<evidence type="ECO:0000313" key="5">
    <source>
        <dbReference type="Proteomes" id="UP000184038"/>
    </source>
</evidence>
<protein>
    <submittedName>
        <fullName evidence="4">Multiple sugar transport system substrate-binding protein</fullName>
    </submittedName>
</protein>
<accession>A0A1M7FAV7</accession>
<dbReference type="RefSeq" id="WP_073282412.1">
    <property type="nucleotide sequence ID" value="NZ_FRCP01000005.1"/>
</dbReference>
<dbReference type="PROSITE" id="PS51257">
    <property type="entry name" value="PROKAR_LIPOPROTEIN"/>
    <property type="match status" value="1"/>
</dbReference>
<keyword evidence="4" id="KW-0813">Transport</keyword>
<feature type="region of interest" description="Disordered" evidence="2">
    <location>
        <begin position="23"/>
        <end position="65"/>
    </location>
</feature>
<proteinExistence type="predicted"/>
<evidence type="ECO:0000256" key="2">
    <source>
        <dbReference type="SAM" id="MobiDB-lite"/>
    </source>
</evidence>
<feature type="signal peptide" evidence="3">
    <location>
        <begin position="1"/>
        <end position="21"/>
    </location>
</feature>
<keyword evidence="4" id="KW-0762">Sugar transport</keyword>
<keyword evidence="5" id="KW-1185">Reference proteome</keyword>
<reference evidence="4 5" key="1">
    <citation type="submission" date="2016-11" db="EMBL/GenBank/DDBJ databases">
        <authorList>
            <person name="Jaros S."/>
            <person name="Januszkiewicz K."/>
            <person name="Wedrychowicz H."/>
        </authorList>
    </citation>
    <scope>NUCLEOTIDE SEQUENCE [LARGE SCALE GENOMIC DNA]</scope>
    <source>
        <strain evidence="4 5">DSM 15930</strain>
    </source>
</reference>
<dbReference type="PANTHER" id="PTHR43649:SF33">
    <property type="entry name" value="POLYGALACTURONAN_RHAMNOGALACTURONAN-BINDING PROTEIN YTCQ"/>
    <property type="match status" value="1"/>
</dbReference>
<evidence type="ECO:0000313" key="4">
    <source>
        <dbReference type="EMBL" id="SHM01140.1"/>
    </source>
</evidence>
<name>A0A1M7FAV7_9FIRM</name>
<dbReference type="PANTHER" id="PTHR43649">
    <property type="entry name" value="ARABINOSE-BINDING PROTEIN-RELATED"/>
    <property type="match status" value="1"/>
</dbReference>
<dbReference type="InterPro" id="IPR050490">
    <property type="entry name" value="Bact_solute-bd_prot1"/>
</dbReference>
<organism evidence="4 5">
    <name type="scientific">Anaerosporobacter mobilis DSM 15930</name>
    <dbReference type="NCBI Taxonomy" id="1120996"/>
    <lineage>
        <taxon>Bacteria</taxon>
        <taxon>Bacillati</taxon>
        <taxon>Bacillota</taxon>
        <taxon>Clostridia</taxon>
        <taxon>Lachnospirales</taxon>
        <taxon>Lachnospiraceae</taxon>
        <taxon>Anaerosporobacter</taxon>
    </lineage>
</organism>
<dbReference type="SUPFAM" id="SSF53850">
    <property type="entry name" value="Periplasmic binding protein-like II"/>
    <property type="match status" value="1"/>
</dbReference>
<dbReference type="STRING" id="1120996.SAMN02746066_00518"/>
<gene>
    <name evidence="4" type="ORF">SAMN02746066_00518</name>
</gene>
<evidence type="ECO:0000256" key="3">
    <source>
        <dbReference type="SAM" id="SignalP"/>
    </source>
</evidence>